<evidence type="ECO:0000313" key="3">
    <source>
        <dbReference type="Proteomes" id="UP000501690"/>
    </source>
</evidence>
<dbReference type="EMBL" id="CP039354">
    <property type="protein sequence ID" value="QCE10315.1"/>
    <property type="molecule type" value="Genomic_DNA"/>
</dbReference>
<dbReference type="Proteomes" id="UP000501690">
    <property type="component" value="Linkage Group LG10"/>
</dbReference>
<accession>A0A4D6NDT3</accession>
<reference evidence="2 3" key="1">
    <citation type="submission" date="2019-04" db="EMBL/GenBank/DDBJ databases">
        <title>An improved genome assembly and genetic linkage map for asparagus bean, Vigna unguiculata ssp. sesquipedialis.</title>
        <authorList>
            <person name="Xia Q."/>
            <person name="Zhang R."/>
            <person name="Dong Y."/>
        </authorList>
    </citation>
    <scope>NUCLEOTIDE SEQUENCE [LARGE SCALE GENOMIC DNA]</scope>
    <source>
        <tissue evidence="2">Leaf</tissue>
    </source>
</reference>
<feature type="compositionally biased region" description="Basic and acidic residues" evidence="1">
    <location>
        <begin position="110"/>
        <end position="120"/>
    </location>
</feature>
<sequence>MVVRGTSFAEAWWCRFMAACANGARHGGRWNRCRRWCETAAGCWCIAVAGDKMAAAAAMVMEGEEKIRCCSAGGARNKLRGGMVVQIHGCLCEWCPSRWSVEQVSEKFPGKPFEKEETPWRKKTISQYHKQGEERNKKRKV</sequence>
<feature type="region of interest" description="Disordered" evidence="1">
    <location>
        <begin position="110"/>
        <end position="141"/>
    </location>
</feature>
<dbReference type="AlphaFoldDB" id="A0A4D6NDT3"/>
<protein>
    <submittedName>
        <fullName evidence="2">Uncharacterized protein</fullName>
    </submittedName>
</protein>
<feature type="compositionally biased region" description="Basic and acidic residues" evidence="1">
    <location>
        <begin position="130"/>
        <end position="141"/>
    </location>
</feature>
<organism evidence="2 3">
    <name type="scientific">Vigna unguiculata</name>
    <name type="common">Cowpea</name>
    <dbReference type="NCBI Taxonomy" id="3917"/>
    <lineage>
        <taxon>Eukaryota</taxon>
        <taxon>Viridiplantae</taxon>
        <taxon>Streptophyta</taxon>
        <taxon>Embryophyta</taxon>
        <taxon>Tracheophyta</taxon>
        <taxon>Spermatophyta</taxon>
        <taxon>Magnoliopsida</taxon>
        <taxon>eudicotyledons</taxon>
        <taxon>Gunneridae</taxon>
        <taxon>Pentapetalae</taxon>
        <taxon>rosids</taxon>
        <taxon>fabids</taxon>
        <taxon>Fabales</taxon>
        <taxon>Fabaceae</taxon>
        <taxon>Papilionoideae</taxon>
        <taxon>50 kb inversion clade</taxon>
        <taxon>NPAAA clade</taxon>
        <taxon>indigoferoid/millettioid clade</taxon>
        <taxon>Phaseoleae</taxon>
        <taxon>Vigna</taxon>
    </lineage>
</organism>
<evidence type="ECO:0000256" key="1">
    <source>
        <dbReference type="SAM" id="MobiDB-lite"/>
    </source>
</evidence>
<proteinExistence type="predicted"/>
<gene>
    <name evidence="2" type="ORF">DEO72_LG10g1543</name>
</gene>
<evidence type="ECO:0000313" key="2">
    <source>
        <dbReference type="EMBL" id="QCE10315.1"/>
    </source>
</evidence>
<keyword evidence="3" id="KW-1185">Reference proteome</keyword>
<name>A0A4D6NDT3_VIGUN</name>